<dbReference type="Proteomes" id="UP000050973">
    <property type="component" value="Unassembled WGS sequence"/>
</dbReference>
<dbReference type="RefSeq" id="WP_004564542.1">
    <property type="nucleotide sequence ID" value="NZ_AZGE01000006.1"/>
</dbReference>
<reference evidence="2 3" key="1">
    <citation type="journal article" date="2015" name="Genome Announc.">
        <title>Expanding the biotechnology potential of lactobacilli through comparative genomics of 213 strains and associated genera.</title>
        <authorList>
            <person name="Sun Z."/>
            <person name="Harris H.M."/>
            <person name="McCann A."/>
            <person name="Guo C."/>
            <person name="Argimon S."/>
            <person name="Zhang W."/>
            <person name="Yang X."/>
            <person name="Jeffery I.B."/>
            <person name="Cooney J.C."/>
            <person name="Kagawa T.F."/>
            <person name="Liu W."/>
            <person name="Song Y."/>
            <person name="Salvetti E."/>
            <person name="Wrobel A."/>
            <person name="Rasinkangas P."/>
            <person name="Parkhill J."/>
            <person name="Rea M.C."/>
            <person name="O'Sullivan O."/>
            <person name="Ritari J."/>
            <person name="Douillard F.P."/>
            <person name="Paul Ross R."/>
            <person name="Yang R."/>
            <person name="Briner A.E."/>
            <person name="Felis G.E."/>
            <person name="de Vos W.M."/>
            <person name="Barrangou R."/>
            <person name="Klaenhammer T.R."/>
            <person name="Caufield P.W."/>
            <person name="Cui Y."/>
            <person name="Zhang H."/>
            <person name="O'Toole P.W."/>
        </authorList>
    </citation>
    <scope>NUCLEOTIDE SEQUENCE [LARGE SCALE GENOMIC DNA]</scope>
    <source>
        <strain evidence="2 3">DSM 4864</strain>
    </source>
</reference>
<keyword evidence="1" id="KW-0472">Membrane</keyword>
<proteinExistence type="predicted"/>
<evidence type="ECO:0008006" key="4">
    <source>
        <dbReference type="Google" id="ProtNLM"/>
    </source>
</evidence>
<feature type="transmembrane region" description="Helical" evidence="1">
    <location>
        <begin position="56"/>
        <end position="81"/>
    </location>
</feature>
<organism evidence="2 3">
    <name type="scientific">Limosilactobacillus oris DSM 4864</name>
    <dbReference type="NCBI Taxonomy" id="1423779"/>
    <lineage>
        <taxon>Bacteria</taxon>
        <taxon>Bacillati</taxon>
        <taxon>Bacillota</taxon>
        <taxon>Bacilli</taxon>
        <taxon>Lactobacillales</taxon>
        <taxon>Lactobacillaceae</taxon>
        <taxon>Limosilactobacillus</taxon>
    </lineage>
</organism>
<name>A0A0R1WDL2_9LACO</name>
<dbReference type="AlphaFoldDB" id="A0A0R1WDL2"/>
<evidence type="ECO:0000313" key="2">
    <source>
        <dbReference type="EMBL" id="KRM16024.1"/>
    </source>
</evidence>
<evidence type="ECO:0000256" key="1">
    <source>
        <dbReference type="SAM" id="Phobius"/>
    </source>
</evidence>
<protein>
    <recommendedName>
        <fullName evidence="4">DUF2975 domain-containing protein</fullName>
    </recommendedName>
</protein>
<gene>
    <name evidence="2" type="ORF">FC49_GL001705</name>
</gene>
<dbReference type="PATRIC" id="fig|1423779.3.peg.1765"/>
<feature type="transmembrane region" description="Helical" evidence="1">
    <location>
        <begin position="101"/>
        <end position="122"/>
    </location>
</feature>
<comment type="caution">
    <text evidence="2">The sequence shown here is derived from an EMBL/GenBank/DDBJ whole genome shotgun (WGS) entry which is preliminary data.</text>
</comment>
<keyword evidence="1" id="KW-1133">Transmembrane helix</keyword>
<sequence length="169" mass="19132">MKKKLISLILTLIQLSVDFCIVVTSVALVLGIILVACTPFTGFAHELFDYHSWWSLVLQAVAAAMMVFLAIIMFVGVHSLLRNINSGLYFVNQNLVAVRQILWPSLVVFVLQSLASICFHLWNIQDLMGLMTFREGDFSNDLFSLVIFFLIYLIFKRGIALQKDADEII</sequence>
<accession>A0A0R1WDL2</accession>
<keyword evidence="1" id="KW-0812">Transmembrane</keyword>
<dbReference type="EMBL" id="AZGE01000006">
    <property type="protein sequence ID" value="KRM16024.1"/>
    <property type="molecule type" value="Genomic_DNA"/>
</dbReference>
<feature type="transmembrane region" description="Helical" evidence="1">
    <location>
        <begin position="12"/>
        <end position="36"/>
    </location>
</feature>
<evidence type="ECO:0000313" key="3">
    <source>
        <dbReference type="Proteomes" id="UP000050973"/>
    </source>
</evidence>
<feature type="transmembrane region" description="Helical" evidence="1">
    <location>
        <begin position="142"/>
        <end position="159"/>
    </location>
</feature>